<feature type="domain" description="Translation elongation factor EFTs/EF1B dimerisation" evidence="4">
    <location>
        <begin position="92"/>
        <end position="196"/>
    </location>
</feature>
<dbReference type="SUPFAM" id="SSF54713">
    <property type="entry name" value="Elongation factor Ts (EF-Ts), dimerisation domain"/>
    <property type="match status" value="1"/>
</dbReference>
<dbReference type="GO" id="GO:0003746">
    <property type="term" value="F:translation elongation factor activity"/>
    <property type="evidence" value="ECO:0007669"/>
    <property type="project" value="UniProtKB-KW"/>
</dbReference>
<evidence type="ECO:0000313" key="5">
    <source>
        <dbReference type="EMBL" id="KKN48820.1"/>
    </source>
</evidence>
<keyword evidence="3" id="KW-0648">Protein biosynthesis</keyword>
<dbReference type="InterPro" id="IPR014039">
    <property type="entry name" value="Transl_elong_EFTs/EF1B_dimer"/>
</dbReference>
<evidence type="ECO:0000256" key="1">
    <source>
        <dbReference type="ARBA" id="ARBA00005532"/>
    </source>
</evidence>
<dbReference type="AlphaFoldDB" id="A0A0F9QWZ3"/>
<evidence type="ECO:0000256" key="2">
    <source>
        <dbReference type="ARBA" id="ARBA00022768"/>
    </source>
</evidence>
<dbReference type="SUPFAM" id="SSF46934">
    <property type="entry name" value="UBA-like"/>
    <property type="match status" value="1"/>
</dbReference>
<protein>
    <recommendedName>
        <fullName evidence="4">Translation elongation factor EFTs/EF1B dimerisation domain-containing protein</fullName>
    </recommendedName>
</protein>
<dbReference type="Gene3D" id="1.10.286.20">
    <property type="match status" value="1"/>
</dbReference>
<dbReference type="InterPro" id="IPR018101">
    <property type="entry name" value="Transl_elong_Ts_CS"/>
</dbReference>
<organism evidence="5">
    <name type="scientific">marine sediment metagenome</name>
    <dbReference type="NCBI Taxonomy" id="412755"/>
    <lineage>
        <taxon>unclassified sequences</taxon>
        <taxon>metagenomes</taxon>
        <taxon>ecological metagenomes</taxon>
    </lineage>
</organism>
<dbReference type="PANTHER" id="PTHR11741:SF0">
    <property type="entry name" value="ELONGATION FACTOR TS, MITOCHONDRIAL"/>
    <property type="match status" value="1"/>
</dbReference>
<dbReference type="InterPro" id="IPR001816">
    <property type="entry name" value="Transl_elong_EFTs/EF1B"/>
</dbReference>
<gene>
    <name evidence="5" type="ORF">LCGC14_0648970</name>
</gene>
<dbReference type="PROSITE" id="PS01127">
    <property type="entry name" value="EF_TS_2"/>
    <property type="match status" value="1"/>
</dbReference>
<dbReference type="PROSITE" id="PS01126">
    <property type="entry name" value="EF_TS_1"/>
    <property type="match status" value="1"/>
</dbReference>
<dbReference type="InterPro" id="IPR036402">
    <property type="entry name" value="EF-Ts_dimer_sf"/>
</dbReference>
<dbReference type="FunFam" id="1.10.8.10:FF:000001">
    <property type="entry name" value="Elongation factor Ts"/>
    <property type="match status" value="1"/>
</dbReference>
<comment type="similarity">
    <text evidence="1">Belongs to the EF-Ts family.</text>
</comment>
<dbReference type="Gene3D" id="3.30.479.20">
    <property type="entry name" value="Elongation factor Ts, dimerisation domain"/>
    <property type="match status" value="1"/>
</dbReference>
<comment type="caution">
    <text evidence="5">The sequence shown here is derived from an EMBL/GenBank/DDBJ whole genome shotgun (WGS) entry which is preliminary data.</text>
</comment>
<accession>A0A0F9QWZ3</accession>
<dbReference type="Gene3D" id="1.10.8.10">
    <property type="entry name" value="DNA helicase RuvA subunit, C-terminal domain"/>
    <property type="match status" value="1"/>
</dbReference>
<dbReference type="NCBIfam" id="TIGR00116">
    <property type="entry name" value="tsf"/>
    <property type="match status" value="1"/>
</dbReference>
<evidence type="ECO:0000259" key="4">
    <source>
        <dbReference type="Pfam" id="PF00889"/>
    </source>
</evidence>
<reference evidence="5" key="1">
    <citation type="journal article" date="2015" name="Nature">
        <title>Complex archaea that bridge the gap between prokaryotes and eukaryotes.</title>
        <authorList>
            <person name="Spang A."/>
            <person name="Saw J.H."/>
            <person name="Jorgensen S.L."/>
            <person name="Zaremba-Niedzwiedzka K."/>
            <person name="Martijn J."/>
            <person name="Lind A.E."/>
            <person name="van Eijk R."/>
            <person name="Schleper C."/>
            <person name="Guy L."/>
            <person name="Ettema T.J."/>
        </authorList>
    </citation>
    <scope>NUCLEOTIDE SEQUENCE</scope>
</reference>
<dbReference type="HAMAP" id="MF_00050">
    <property type="entry name" value="EF_Ts"/>
    <property type="match status" value="1"/>
</dbReference>
<dbReference type="Pfam" id="PF00889">
    <property type="entry name" value="EF_TS"/>
    <property type="match status" value="1"/>
</dbReference>
<proteinExistence type="inferred from homology"/>
<dbReference type="PANTHER" id="PTHR11741">
    <property type="entry name" value="ELONGATION FACTOR TS"/>
    <property type="match status" value="1"/>
</dbReference>
<name>A0A0F9QWZ3_9ZZZZ</name>
<keyword evidence="2" id="KW-0251">Elongation factor</keyword>
<dbReference type="CDD" id="cd14275">
    <property type="entry name" value="UBA_EF-Ts"/>
    <property type="match status" value="1"/>
</dbReference>
<sequence>MSVSTAEIQELRKKTGAGMMDSKKALVEAKGDLEKAVVILREKGLADLSKRAGREAKEGVVDAYIHANGKIGVLVEVNSETDFVAKNDKFKEFAHDLALHIAAADPKYVSIEDVPEDETKKEKDFYKKQAKTEGKPENIVDKIAEGKLAKYYEQIVLLEQPFVKNPDQKIKDYLGSIAGSLGENIKISRFVRLQLGLGQE</sequence>
<dbReference type="InterPro" id="IPR009060">
    <property type="entry name" value="UBA-like_sf"/>
</dbReference>
<dbReference type="EMBL" id="LAZR01001201">
    <property type="protein sequence ID" value="KKN48820.1"/>
    <property type="molecule type" value="Genomic_DNA"/>
</dbReference>
<evidence type="ECO:0000256" key="3">
    <source>
        <dbReference type="ARBA" id="ARBA00022917"/>
    </source>
</evidence>